<evidence type="ECO:0000256" key="5">
    <source>
        <dbReference type="SAM" id="Phobius"/>
    </source>
</evidence>
<dbReference type="EMBL" id="KN833035">
    <property type="protein sequence ID" value="KIM76400.1"/>
    <property type="molecule type" value="Genomic_DNA"/>
</dbReference>
<evidence type="ECO:0000256" key="4">
    <source>
        <dbReference type="ARBA" id="ARBA00023136"/>
    </source>
</evidence>
<dbReference type="Proteomes" id="UP000054166">
    <property type="component" value="Unassembled WGS sequence"/>
</dbReference>
<dbReference type="AlphaFoldDB" id="A0A0C3EV42"/>
<comment type="subcellular location">
    <subcellularLocation>
        <location evidence="1">Mitochondrion inner membrane</location>
    </subcellularLocation>
</comment>
<organism evidence="6 7">
    <name type="scientific">Piloderma croceum (strain F 1598)</name>
    <dbReference type="NCBI Taxonomy" id="765440"/>
    <lineage>
        <taxon>Eukaryota</taxon>
        <taxon>Fungi</taxon>
        <taxon>Dikarya</taxon>
        <taxon>Basidiomycota</taxon>
        <taxon>Agaricomycotina</taxon>
        <taxon>Agaricomycetes</taxon>
        <taxon>Agaricomycetidae</taxon>
        <taxon>Atheliales</taxon>
        <taxon>Atheliaceae</taxon>
        <taxon>Piloderma</taxon>
    </lineage>
</organism>
<dbReference type="Pfam" id="PF02238">
    <property type="entry name" value="COX7a"/>
    <property type="match status" value="1"/>
</dbReference>
<proteinExistence type="predicted"/>
<reference evidence="6 7" key="1">
    <citation type="submission" date="2014-04" db="EMBL/GenBank/DDBJ databases">
        <authorList>
            <consortium name="DOE Joint Genome Institute"/>
            <person name="Kuo A."/>
            <person name="Tarkka M."/>
            <person name="Buscot F."/>
            <person name="Kohler A."/>
            <person name="Nagy L.G."/>
            <person name="Floudas D."/>
            <person name="Copeland A."/>
            <person name="Barry K.W."/>
            <person name="Cichocki N."/>
            <person name="Veneault-Fourrey C."/>
            <person name="LaButti K."/>
            <person name="Lindquist E.A."/>
            <person name="Lipzen A."/>
            <person name="Lundell T."/>
            <person name="Morin E."/>
            <person name="Murat C."/>
            <person name="Sun H."/>
            <person name="Tunlid A."/>
            <person name="Henrissat B."/>
            <person name="Grigoriev I.V."/>
            <person name="Hibbett D.S."/>
            <person name="Martin F."/>
            <person name="Nordberg H.P."/>
            <person name="Cantor M.N."/>
            <person name="Hua S.X."/>
        </authorList>
    </citation>
    <scope>NUCLEOTIDE SEQUENCE [LARGE SCALE GENOMIC DNA]</scope>
    <source>
        <strain evidence="6 7">F 1598</strain>
    </source>
</reference>
<sequence length="67" mass="7906">MLSWLVDRPNRMLEKQRYYQNSTKPLWRRSPRASLLLTPYYALFTVTMMGSVYGAYDLVFGKPVAKE</sequence>
<evidence type="ECO:0000256" key="2">
    <source>
        <dbReference type="ARBA" id="ARBA00022792"/>
    </source>
</evidence>
<keyword evidence="3" id="KW-0496">Mitochondrion</keyword>
<evidence type="ECO:0000313" key="7">
    <source>
        <dbReference type="Proteomes" id="UP000054166"/>
    </source>
</evidence>
<dbReference type="InterPro" id="IPR039297">
    <property type="entry name" value="COX7a"/>
</dbReference>
<dbReference type="GO" id="GO:0005743">
    <property type="term" value="C:mitochondrial inner membrane"/>
    <property type="evidence" value="ECO:0007669"/>
    <property type="project" value="UniProtKB-SubCell"/>
</dbReference>
<dbReference type="STRING" id="765440.A0A0C3EV42"/>
<accession>A0A0C3EV42</accession>
<protein>
    <submittedName>
        <fullName evidence="6">Uncharacterized protein</fullName>
    </submittedName>
</protein>
<evidence type="ECO:0000256" key="3">
    <source>
        <dbReference type="ARBA" id="ARBA00023128"/>
    </source>
</evidence>
<feature type="transmembrane region" description="Helical" evidence="5">
    <location>
        <begin position="34"/>
        <end position="56"/>
    </location>
</feature>
<keyword evidence="2" id="KW-0999">Mitochondrion inner membrane</keyword>
<keyword evidence="7" id="KW-1185">Reference proteome</keyword>
<evidence type="ECO:0000313" key="6">
    <source>
        <dbReference type="EMBL" id="KIM76400.1"/>
    </source>
</evidence>
<dbReference type="OrthoDB" id="5511599at2759"/>
<evidence type="ECO:0000256" key="1">
    <source>
        <dbReference type="ARBA" id="ARBA00004273"/>
    </source>
</evidence>
<dbReference type="InParanoid" id="A0A0C3EV42"/>
<gene>
    <name evidence="6" type="ORF">PILCRDRAFT_826404</name>
</gene>
<keyword evidence="5" id="KW-1133">Transmembrane helix</keyword>
<reference evidence="7" key="2">
    <citation type="submission" date="2015-01" db="EMBL/GenBank/DDBJ databases">
        <title>Evolutionary Origins and Diversification of the Mycorrhizal Mutualists.</title>
        <authorList>
            <consortium name="DOE Joint Genome Institute"/>
            <consortium name="Mycorrhizal Genomics Consortium"/>
            <person name="Kohler A."/>
            <person name="Kuo A."/>
            <person name="Nagy L.G."/>
            <person name="Floudas D."/>
            <person name="Copeland A."/>
            <person name="Barry K.W."/>
            <person name="Cichocki N."/>
            <person name="Veneault-Fourrey C."/>
            <person name="LaButti K."/>
            <person name="Lindquist E.A."/>
            <person name="Lipzen A."/>
            <person name="Lundell T."/>
            <person name="Morin E."/>
            <person name="Murat C."/>
            <person name="Riley R."/>
            <person name="Ohm R."/>
            <person name="Sun H."/>
            <person name="Tunlid A."/>
            <person name="Henrissat B."/>
            <person name="Grigoriev I.V."/>
            <person name="Hibbett D.S."/>
            <person name="Martin F."/>
        </authorList>
    </citation>
    <scope>NUCLEOTIDE SEQUENCE [LARGE SCALE GENOMIC DNA]</scope>
    <source>
        <strain evidence="7">F 1598</strain>
    </source>
</reference>
<keyword evidence="5" id="KW-0812">Transmembrane</keyword>
<dbReference type="HOGENOM" id="CLU_169147_3_0_1"/>
<keyword evidence="4 5" id="KW-0472">Membrane</keyword>
<name>A0A0C3EV42_PILCF</name>